<protein>
    <recommendedName>
        <fullName evidence="6">DUF4378 domain-containing protein</fullName>
    </recommendedName>
</protein>
<feature type="compositionally biased region" description="Polar residues" evidence="1">
    <location>
        <begin position="289"/>
        <end position="313"/>
    </location>
</feature>
<organism evidence="4 5">
    <name type="scientific">Phtheirospermum japonicum</name>
    <dbReference type="NCBI Taxonomy" id="374723"/>
    <lineage>
        <taxon>Eukaryota</taxon>
        <taxon>Viridiplantae</taxon>
        <taxon>Streptophyta</taxon>
        <taxon>Embryophyta</taxon>
        <taxon>Tracheophyta</taxon>
        <taxon>Spermatophyta</taxon>
        <taxon>Magnoliopsida</taxon>
        <taxon>eudicotyledons</taxon>
        <taxon>Gunneridae</taxon>
        <taxon>Pentapetalae</taxon>
        <taxon>asterids</taxon>
        <taxon>lamiids</taxon>
        <taxon>Lamiales</taxon>
        <taxon>Orobanchaceae</taxon>
        <taxon>Orobanchaceae incertae sedis</taxon>
        <taxon>Phtheirospermum</taxon>
    </lineage>
</organism>
<feature type="compositionally biased region" description="Low complexity" evidence="1">
    <location>
        <begin position="147"/>
        <end position="165"/>
    </location>
</feature>
<dbReference type="PANTHER" id="PTHR37751:SF1">
    <property type="entry name" value="LOW PROTEIN: M-PHASE INDUCER PHOSPHATASE-LIKE PROTEIN"/>
    <property type="match status" value="1"/>
</dbReference>
<evidence type="ECO:0000259" key="2">
    <source>
        <dbReference type="Pfam" id="PF14309"/>
    </source>
</evidence>
<feature type="compositionally biased region" description="Polar residues" evidence="1">
    <location>
        <begin position="166"/>
        <end position="179"/>
    </location>
</feature>
<name>A0A830BI16_9LAMI</name>
<feature type="region of interest" description="Disordered" evidence="1">
    <location>
        <begin position="111"/>
        <end position="198"/>
    </location>
</feature>
<feature type="domain" description="DUF3741" evidence="3">
    <location>
        <begin position="133"/>
        <end position="154"/>
    </location>
</feature>
<accession>A0A830BI16</accession>
<proteinExistence type="predicted"/>
<comment type="caution">
    <text evidence="4">The sequence shown here is derived from an EMBL/GenBank/DDBJ whole genome shotgun (WGS) entry which is preliminary data.</text>
</comment>
<evidence type="ECO:0000313" key="4">
    <source>
        <dbReference type="EMBL" id="GFP84758.1"/>
    </source>
</evidence>
<dbReference type="OrthoDB" id="1939700at2759"/>
<feature type="region of interest" description="Disordered" evidence="1">
    <location>
        <begin position="384"/>
        <end position="433"/>
    </location>
</feature>
<dbReference type="Pfam" id="PF14383">
    <property type="entry name" value="VARLMGL"/>
    <property type="match status" value="1"/>
</dbReference>
<evidence type="ECO:0000259" key="3">
    <source>
        <dbReference type="Pfam" id="PF14383"/>
    </source>
</evidence>
<evidence type="ECO:0000313" key="5">
    <source>
        <dbReference type="Proteomes" id="UP000653305"/>
    </source>
</evidence>
<dbReference type="PANTHER" id="PTHR37751">
    <property type="entry name" value="LOW PROTEIN: M-PHASE INDUCER PHOSPHATASE-LIKE PROTEIN"/>
    <property type="match status" value="1"/>
</dbReference>
<dbReference type="AlphaFoldDB" id="A0A830BI16"/>
<feature type="compositionally biased region" description="Polar residues" evidence="1">
    <location>
        <begin position="123"/>
        <end position="138"/>
    </location>
</feature>
<feature type="compositionally biased region" description="Polar residues" evidence="1">
    <location>
        <begin position="401"/>
        <end position="429"/>
    </location>
</feature>
<gene>
    <name evidence="4" type="ORF">PHJA_000619700</name>
</gene>
<dbReference type="EMBL" id="BMAC01000093">
    <property type="protein sequence ID" value="GFP84758.1"/>
    <property type="molecule type" value="Genomic_DNA"/>
</dbReference>
<dbReference type="InterPro" id="IPR032795">
    <property type="entry name" value="DUF3741-assoc"/>
</dbReference>
<dbReference type="InterPro" id="IPR025486">
    <property type="entry name" value="DUF4378"/>
</dbReference>
<feature type="region of interest" description="Disordered" evidence="1">
    <location>
        <begin position="283"/>
        <end position="341"/>
    </location>
</feature>
<feature type="compositionally biased region" description="Low complexity" evidence="1">
    <location>
        <begin position="186"/>
        <end position="195"/>
    </location>
</feature>
<reference evidence="4" key="1">
    <citation type="submission" date="2020-07" db="EMBL/GenBank/DDBJ databases">
        <title>Ethylene signaling mediates host invasion by parasitic plants.</title>
        <authorList>
            <person name="Yoshida S."/>
        </authorList>
    </citation>
    <scope>NUCLEOTIDE SEQUENCE</scope>
    <source>
        <strain evidence="4">Okayama</strain>
    </source>
</reference>
<evidence type="ECO:0008006" key="6">
    <source>
        <dbReference type="Google" id="ProtNLM"/>
    </source>
</evidence>
<feature type="region of interest" description="Disordered" evidence="1">
    <location>
        <begin position="225"/>
        <end position="244"/>
    </location>
</feature>
<keyword evidence="5" id="KW-1185">Reference proteome</keyword>
<feature type="domain" description="DUF4378" evidence="2">
    <location>
        <begin position="460"/>
        <end position="616"/>
    </location>
</feature>
<evidence type="ECO:0000256" key="1">
    <source>
        <dbReference type="SAM" id="MobiDB-lite"/>
    </source>
</evidence>
<sequence length="654" mass="71856">MVREWLQWVAGGGGRRRRFPAAANGETNSSSGGCMCSVFQLFDLQHMHPFGNYHSHDPEEAITTSKGVEAPRNSLELEEPLSMKVASSLPIKEKEDNSSFPVGINKIKTRVAASKSRTEDDNNNYYSSDCSPGTSKTPNLVARLMGLDLLPESNNNSPSLSTSNPKAQTKNTKNKSNNRFSDDDIAIGARSSSSARRSDFEYHRLSLQINKENKNGGEFAISAKMRGRSAKSENSSPAGHFSKQVVNQVKEKVNRRGFGLTDITNRDKDEFCRRDQNLIKRLDPKKKIVTSSGTKSPRNSTSSCEGSYDQSRQGVLKDGKKIGGGNGNISPGLKKLQLGPQNCDYSIRDRKLSKDKAKLRDKKKGSKKLGPLISVEIVNVSGPTSVLPVKKDPSPRATKLPQKQSQVSDTLSSKRSAQLSRNPSRSYKQLSLHPDQISTVLPDKDNGCTSAAAAAAAYKDYVGKILKRAGINDKLTPLALGKWRTPSHPLDPSIFYYLELIHPGAAAHGGALSRRSNRKLIFQLVDELLAEILKPHLDFKPWAESNANGIDHLGLCDELCEKIGDFPAADCRVLEDIDFLIDRDLCKSKLNGGFEEEGEGLVCEIEGEIMEWLVRETVAVVGGGLTEEEEGKKKTESRQVPRAGEACHVMRCEY</sequence>
<dbReference type="Pfam" id="PF14309">
    <property type="entry name" value="DUF4378"/>
    <property type="match status" value="1"/>
</dbReference>
<dbReference type="Proteomes" id="UP000653305">
    <property type="component" value="Unassembled WGS sequence"/>
</dbReference>